<evidence type="ECO:0000256" key="4">
    <source>
        <dbReference type="ARBA" id="ARBA00023242"/>
    </source>
</evidence>
<dbReference type="GO" id="GO:0001006">
    <property type="term" value="F:RNA polymerase III type 3 promoter sequence-specific DNA binding"/>
    <property type="evidence" value="ECO:0007669"/>
    <property type="project" value="TreeGrafter"/>
</dbReference>
<dbReference type="EMBL" id="HADX01011712">
    <property type="protein sequence ID" value="SBP33944.1"/>
    <property type="molecule type" value="Transcribed_RNA"/>
</dbReference>
<feature type="domain" description="Myb-like" evidence="6">
    <location>
        <begin position="421"/>
        <end position="471"/>
    </location>
</feature>
<evidence type="ECO:0000256" key="1">
    <source>
        <dbReference type="ARBA" id="ARBA00023015"/>
    </source>
</evidence>
<dbReference type="InterPro" id="IPR001005">
    <property type="entry name" value="SANT/Myb"/>
</dbReference>
<accession>A0A1A7YUU7</accession>
<dbReference type="InterPro" id="IPR017930">
    <property type="entry name" value="Myb_dom"/>
</dbReference>
<dbReference type="AlphaFoldDB" id="A0A1A7YUU7"/>
<dbReference type="SUPFAM" id="SSF46689">
    <property type="entry name" value="Homeodomain-like"/>
    <property type="match status" value="2"/>
</dbReference>
<dbReference type="GO" id="GO:0042795">
    <property type="term" value="P:snRNA transcription by RNA polymerase II"/>
    <property type="evidence" value="ECO:0007669"/>
    <property type="project" value="TreeGrafter"/>
</dbReference>
<dbReference type="PANTHER" id="PTHR46621">
    <property type="entry name" value="SNRNA-ACTIVATING PROTEIN COMPLEX SUBUNIT 4"/>
    <property type="match status" value="1"/>
</dbReference>
<evidence type="ECO:0000259" key="6">
    <source>
        <dbReference type="PROSITE" id="PS50090"/>
    </source>
</evidence>
<keyword evidence="2" id="KW-0238">DNA-binding</keyword>
<dbReference type="InterPro" id="IPR009057">
    <property type="entry name" value="Homeodomain-like_sf"/>
</dbReference>
<dbReference type="CDD" id="cd00167">
    <property type="entry name" value="SANT"/>
    <property type="match status" value="3"/>
</dbReference>
<organism evidence="8">
    <name type="scientific">Iconisemion striatum</name>
    <dbReference type="NCBI Taxonomy" id="60296"/>
    <lineage>
        <taxon>Eukaryota</taxon>
        <taxon>Metazoa</taxon>
        <taxon>Chordata</taxon>
        <taxon>Craniata</taxon>
        <taxon>Vertebrata</taxon>
        <taxon>Euteleostomi</taxon>
        <taxon>Actinopterygii</taxon>
        <taxon>Neopterygii</taxon>
        <taxon>Teleostei</taxon>
        <taxon>Neoteleostei</taxon>
        <taxon>Acanthomorphata</taxon>
        <taxon>Ovalentaria</taxon>
        <taxon>Atherinomorphae</taxon>
        <taxon>Cyprinodontiformes</taxon>
        <taxon>Nothobranchiidae</taxon>
        <taxon>Iconisemion</taxon>
    </lineage>
</organism>
<proteinExistence type="predicted"/>
<evidence type="ECO:0000259" key="7">
    <source>
        <dbReference type="PROSITE" id="PS51294"/>
    </source>
</evidence>
<dbReference type="PANTHER" id="PTHR46621:SF1">
    <property type="entry name" value="SNRNA-ACTIVATING PROTEIN COMPLEX SUBUNIT 4"/>
    <property type="match status" value="1"/>
</dbReference>
<gene>
    <name evidence="8" type="primary">SNAPC4</name>
</gene>
<feature type="domain" description="Myb-like" evidence="6">
    <location>
        <begin position="313"/>
        <end position="365"/>
    </location>
</feature>
<dbReference type="PROSITE" id="PS51294">
    <property type="entry name" value="HTH_MYB"/>
    <property type="match status" value="2"/>
</dbReference>
<reference evidence="8" key="1">
    <citation type="submission" date="2016-05" db="EMBL/GenBank/DDBJ databases">
        <authorList>
            <person name="Lavstsen T."/>
            <person name="Jespersen J.S."/>
        </authorList>
    </citation>
    <scope>NUCLEOTIDE SEQUENCE</scope>
    <source>
        <tissue evidence="8">Brain</tissue>
    </source>
</reference>
<feature type="domain" description="HTH myb-type" evidence="7">
    <location>
        <begin position="421"/>
        <end position="475"/>
    </location>
</feature>
<dbReference type="GO" id="GO:0000978">
    <property type="term" value="F:RNA polymerase II cis-regulatory region sequence-specific DNA binding"/>
    <property type="evidence" value="ECO:0007669"/>
    <property type="project" value="TreeGrafter"/>
</dbReference>
<dbReference type="GO" id="GO:0019185">
    <property type="term" value="C:snRNA-activating protein complex"/>
    <property type="evidence" value="ECO:0007669"/>
    <property type="project" value="TreeGrafter"/>
</dbReference>
<feature type="compositionally biased region" description="Low complexity" evidence="5">
    <location>
        <begin position="1242"/>
        <end position="1253"/>
    </location>
</feature>
<feature type="region of interest" description="Disordered" evidence="5">
    <location>
        <begin position="930"/>
        <end position="958"/>
    </location>
</feature>
<feature type="region of interest" description="Disordered" evidence="5">
    <location>
        <begin position="1208"/>
        <end position="1253"/>
    </location>
</feature>
<evidence type="ECO:0000256" key="2">
    <source>
        <dbReference type="ARBA" id="ARBA00023125"/>
    </source>
</evidence>
<evidence type="ECO:0000256" key="3">
    <source>
        <dbReference type="ARBA" id="ARBA00023163"/>
    </source>
</evidence>
<protein>
    <submittedName>
        <fullName evidence="8">Small nuclear RNA activating complex, polypeptide 4</fullName>
    </submittedName>
</protein>
<reference evidence="8" key="2">
    <citation type="submission" date="2016-06" db="EMBL/GenBank/DDBJ databases">
        <title>The genome of a short-lived fish provides insights into sex chromosome evolution and the genetic control of aging.</title>
        <authorList>
            <person name="Reichwald K."/>
            <person name="Felder M."/>
            <person name="Petzold A."/>
            <person name="Koch P."/>
            <person name="Groth M."/>
            <person name="Platzer M."/>
        </authorList>
    </citation>
    <scope>NUCLEOTIDE SEQUENCE</scope>
    <source>
        <tissue evidence="8">Brain</tissue>
    </source>
</reference>
<keyword evidence="3" id="KW-0804">Transcription</keyword>
<feature type="domain" description="HTH myb-type" evidence="7">
    <location>
        <begin position="313"/>
        <end position="369"/>
    </location>
</feature>
<name>A0A1A7YUU7_9TELE</name>
<feature type="compositionally biased region" description="Low complexity" evidence="5">
    <location>
        <begin position="891"/>
        <end position="908"/>
    </location>
</feature>
<sequence length="1253" mass="140494">MSVSLSAERDRIQRQVEELQQQLSVDQTELDLLSSETDDVSDSEDEQDEVGQCAASLLAQKKKIQMAIQNLEDILGPHSPLSLSSGDSSSSDESDLGLSESVDSCLQVNLVYQQVIQETLDHLETLLTHNQTQQRDILSQIYGPVKEESRERPTSSLQHPPKMFLGSFLKPYFKDKLTGLGPPANQEARLRAQRMAGCPNEKTLRTKRWESWQKILLFHSVSRDSLRRFIQPKLSRVDYLTQKMFTANEEDQLQLRKQMEGLEKEIDLLSQKKEDELIGGRYEEHDWQKISNIDFEGTKEAEDIRLFWENFLHPSINKMEWSKEEVQQLKVVSRRHQERHWERIAEELKTGRTAFMCLQIFQRSVSTSLTRSFWIPEEDNQLRYLVDKMRIGNYIPYTQISYFMEGRVPNQLFHRWVQVLDPSLKKGMWTKEEDQLLLKAVSRHGECWWKIRLEVPGRSDTSCRDRYMDCLRKDIKRGSFTKDEKELLKNLVDEEEEEVNENEKMEITEGKEDVDSDEDRQMKKAVEEEEYVIPLMKEWIPEEKSETISSLNFRPAVLSLPSSSPDGKCVRSTVVDKSGSSVMFGAPPRVLRWDERHNSDAMMMVSRFQLINYLALMEQKSTALSPGSKMADRSMDWKLQAAVTPWIGNLLFKKRRRKTVADVLRETLESCNISISSAFLLFLQAMNVDVVGCKEMILQREKKVAHQAPPPAPSPVGDKNKRKTAVLLQKGQRLQPSVKQLCVLMQVPRHPTPRVFLLPPPTSQPTVASPSFLNIRPLPTGAPQPAPPFSAVSTLPTTTPVLIPLAPPLPQAIPLGSTVNSDCTILPSSSTSSSAPSPTLPPPTWREQREAATCSSQSMVAGTGVDGAQRDAQPEAMRASSSSEMDHTQKTSSAPHPPAASTFSSSSAGSLSLATPTSIIAMDHNYIAVDNAPKDSDSAPRRTAKAERPKPPDVPRDPVFNSPLPSYATPTCQLMPVPRSHDLIRSQSNPPLPELILPYKGVIKVDSVKAPPLRMEKLQFNPALMFPEPTEEVCGWLSGHGGVAVSGARSALPYLPPFCSTLSRLGNLLCTKRSLMTSSLLLLNGANDLPDSTSNGRAAEDQPAPTISPSQEEEEQVELLRQMVAERYSSNPAYQLLKARFLSCFTLPALLATMQPVTKKSHSANQEEDEDDEQLKKIQERGRKRMAERSLLLSDDLTASANHFSGIKIINKSTTDPEQVPQNQLPETGPDQTGSEQEHKLSLGLSGSTSDTS</sequence>
<feature type="domain" description="Myb-like" evidence="6">
    <location>
        <begin position="366"/>
        <end position="420"/>
    </location>
</feature>
<dbReference type="GO" id="GO:0042796">
    <property type="term" value="P:snRNA transcription by RNA polymerase III"/>
    <property type="evidence" value="ECO:0007669"/>
    <property type="project" value="TreeGrafter"/>
</dbReference>
<feature type="compositionally biased region" description="Acidic residues" evidence="5">
    <location>
        <begin position="36"/>
        <end position="49"/>
    </location>
</feature>
<dbReference type="Gene3D" id="1.10.10.60">
    <property type="entry name" value="Homeodomain-like"/>
    <property type="match status" value="3"/>
</dbReference>
<keyword evidence="4" id="KW-0539">Nucleus</keyword>
<feature type="region of interest" description="Disordered" evidence="5">
    <location>
        <begin position="1089"/>
        <end position="1113"/>
    </location>
</feature>
<evidence type="ECO:0000313" key="8">
    <source>
        <dbReference type="EMBL" id="SBP33944.1"/>
    </source>
</evidence>
<feature type="compositionally biased region" description="Basic and acidic residues" evidence="5">
    <location>
        <begin position="932"/>
        <end position="956"/>
    </location>
</feature>
<feature type="region of interest" description="Disordered" evidence="5">
    <location>
        <begin position="27"/>
        <end position="50"/>
    </location>
</feature>
<feature type="region of interest" description="Disordered" evidence="5">
    <location>
        <begin position="824"/>
        <end position="908"/>
    </location>
</feature>
<feature type="compositionally biased region" description="Polar residues" evidence="5">
    <location>
        <begin position="1211"/>
        <end position="1235"/>
    </location>
</feature>
<evidence type="ECO:0000256" key="5">
    <source>
        <dbReference type="SAM" id="MobiDB-lite"/>
    </source>
</evidence>
<dbReference type="SMART" id="SM00717">
    <property type="entry name" value="SANT"/>
    <property type="match status" value="4"/>
</dbReference>
<feature type="compositionally biased region" description="Low complexity" evidence="5">
    <location>
        <begin position="826"/>
        <end position="837"/>
    </location>
</feature>
<dbReference type="InterPro" id="IPR051575">
    <property type="entry name" value="Myb-like_DNA-bd"/>
</dbReference>
<dbReference type="Pfam" id="PF00249">
    <property type="entry name" value="Myb_DNA-binding"/>
    <property type="match status" value="1"/>
</dbReference>
<dbReference type="PROSITE" id="PS50090">
    <property type="entry name" value="MYB_LIKE"/>
    <property type="match status" value="3"/>
</dbReference>
<keyword evidence="1" id="KW-0805">Transcription regulation</keyword>